<reference evidence="2" key="1">
    <citation type="submission" date="2021-03" db="EMBL/GenBank/DDBJ databases">
        <title>Complete Genome of Pseudoalteromonas xiamenensis STKMTI.2, a new potential marine bacterium producing anti-Vibrio compounds.</title>
        <authorList>
            <person name="Handayani D.P."/>
            <person name="Isnansetyo A."/>
            <person name="Istiqomah I."/>
            <person name="Jumina J."/>
        </authorList>
    </citation>
    <scope>NUCLEOTIDE SEQUENCE</scope>
    <source>
        <strain evidence="2">STKMTI.2</strain>
    </source>
</reference>
<gene>
    <name evidence="2" type="ORF">J5O05_13860</name>
</gene>
<keyword evidence="3" id="KW-1185">Reference proteome</keyword>
<feature type="domain" description="DUF4376" evidence="1">
    <location>
        <begin position="147"/>
        <end position="220"/>
    </location>
</feature>
<dbReference type="Proteomes" id="UP000664904">
    <property type="component" value="Chromosome"/>
</dbReference>
<dbReference type="Pfam" id="PF14301">
    <property type="entry name" value="DUF4376"/>
    <property type="match status" value="1"/>
</dbReference>
<dbReference type="EMBL" id="CP072133">
    <property type="protein sequence ID" value="QTH70950.1"/>
    <property type="molecule type" value="Genomic_DNA"/>
</dbReference>
<dbReference type="KEGG" id="pxi:J5O05_13860"/>
<evidence type="ECO:0000313" key="3">
    <source>
        <dbReference type="Proteomes" id="UP000664904"/>
    </source>
</evidence>
<dbReference type="RefSeq" id="WP_208842592.1">
    <property type="nucleotide sequence ID" value="NZ_CP072133.1"/>
</dbReference>
<protein>
    <recommendedName>
        <fullName evidence="1">DUF4376 domain-containing protein</fullName>
    </recommendedName>
</protein>
<accession>A0A975DFY3</accession>
<evidence type="ECO:0000313" key="2">
    <source>
        <dbReference type="EMBL" id="QTH70950.1"/>
    </source>
</evidence>
<dbReference type="AlphaFoldDB" id="A0A975DFY3"/>
<organism evidence="2 3">
    <name type="scientific">Pseudoalteromonas xiamenensis</name>
    <dbReference type="NCBI Taxonomy" id="882626"/>
    <lineage>
        <taxon>Bacteria</taxon>
        <taxon>Pseudomonadati</taxon>
        <taxon>Pseudomonadota</taxon>
        <taxon>Gammaproteobacteria</taxon>
        <taxon>Alteromonadales</taxon>
        <taxon>Pseudoalteromonadaceae</taxon>
        <taxon>Pseudoalteromonas</taxon>
    </lineage>
</organism>
<sequence length="231" mass="25919">MTDQFEIEQPIVSYADVQQKIMLRHGQDQIDDALRVAIEQEDAAHAAAHAAWLELLPQVQAEIEEAEQYNAANPDEPKEVPALPLEPVLDMGKRRDCYRVELVDVDLELSTETAHAEVIFDDDNLIAHHHPATEAHSNEHIALVKRLRFKESRNAALATQTVEVEGMRFDADELSQQRMARTLLILDETESVDWVLSDNSVAKVNKVQLKAACKLAVSQQTALWIPNSSSL</sequence>
<name>A0A975DFY3_9GAMM</name>
<evidence type="ECO:0000259" key="1">
    <source>
        <dbReference type="Pfam" id="PF14301"/>
    </source>
</evidence>
<dbReference type="InterPro" id="IPR025484">
    <property type="entry name" value="DUF4376"/>
</dbReference>
<proteinExistence type="predicted"/>